<keyword evidence="1 6" id="KW-0812">Transmembrane</keyword>
<feature type="domain" description="ABC transporter" evidence="7">
    <location>
        <begin position="347"/>
        <end position="581"/>
    </location>
</feature>
<dbReference type="OrthoDB" id="6500128at2759"/>
<feature type="transmembrane region" description="Helical" evidence="6">
    <location>
        <begin position="618"/>
        <end position="639"/>
    </location>
</feature>
<dbReference type="GeneID" id="27697306"/>
<dbReference type="Proteomes" id="UP000053789">
    <property type="component" value="Unassembled WGS sequence"/>
</dbReference>
<dbReference type="HOGENOM" id="CLU_311903_0_0_1"/>
<accession>A0A0D2G713</accession>
<dbReference type="SUPFAM" id="SSF52540">
    <property type="entry name" value="P-loop containing nucleoside triphosphate hydrolases"/>
    <property type="match status" value="2"/>
</dbReference>
<sequence length="941" mass="104408">MACSFKGLGSQYLLKISARSIASSTQLPFINKSTMSGQSKTAESNGLSSGPSGEHFDGLSCQQYRLGSATAGNDIGYGLITATGCIYVGIAISTAIYKHQLYRHITLVRGALVTLIYSETVSVEQTFDGPSAILTLMNTDVDRIYQRVFVLPDLWSRPLELAVGTILLALQIGLGHHRRFSRHGDDRRKSQDMERRGLGFLKCVKILGLTGPIHLMLQNERLRELRFQVKFRQSTVWLNTLGNVPPALAAAVTFIAYAIKAKLEGSASINASEAFTNLALISLVAAPSANILTAYPAAASCIGCLSGIKAYLMKPRAHTLNREVTETNALPNKENSGFRAVQDAACISRSNTRRLSGYHDILQTLDSILQPGNVTFILGPSGSGKSTFLRAVMGKMCHSEPIWSRGELIYCEKVPWLFTGTIQENICSTNIENFDEGWYRSVLATCALQNELISLPRGDLTHIDGQASSLNGSQKQRAVLARALYLRPRLNLLDDLLSSSDLETERPVIQGLLGRDGLLRKLHATGVIVAQSWRYAEVVDCLFAIDSERNASLILKAARFDDSIFNTDADLPASIGESKPTDEKIKIFVVVPGTGLAGKLARNDSDFSDYAYYFKSMGWLWVVSFFLFTIVQTICYYMSQVILQWWTADGGLDVAKWTPLYFFLACDNAIFFGLTTWVKFLKLAPESAANLHRILLDTVTNGTYLFLAKTDVGILLNRFSQVDLQTSRRLRVIELELRSPLYSHFLETMKGLSSIRRLHWEQQFTDRMIKKLDDSQIPYYLLYLQPTHRERRHRSDGGIELHNLIAGYNASDNTLNNITMSIRPGEKIGLRGRAESGKTSLLAFLRLLDVSQGSVIVDGIDLSTVPHATIRERILSVPKDSFLIQRRTVRFNVDPNGEHNNAQIISAFAKTFLWPILEKNDGLDTIIASELLSPGKSSYSV</sequence>
<evidence type="ECO:0000313" key="8">
    <source>
        <dbReference type="EMBL" id="KIW94402.1"/>
    </source>
</evidence>
<organism evidence="8 9">
    <name type="scientific">Cladophialophora bantiana (strain ATCC 10958 / CBS 173.52 / CDC B-1940 / NIH 8579)</name>
    <name type="common">Xylohypha bantiana</name>
    <dbReference type="NCBI Taxonomy" id="1442370"/>
    <lineage>
        <taxon>Eukaryota</taxon>
        <taxon>Fungi</taxon>
        <taxon>Dikarya</taxon>
        <taxon>Ascomycota</taxon>
        <taxon>Pezizomycotina</taxon>
        <taxon>Eurotiomycetes</taxon>
        <taxon>Chaetothyriomycetidae</taxon>
        <taxon>Chaetothyriales</taxon>
        <taxon>Herpotrichiellaceae</taxon>
        <taxon>Cladophialophora</taxon>
    </lineage>
</organism>
<dbReference type="AlphaFoldDB" id="A0A0D2G713"/>
<dbReference type="InterPro" id="IPR003593">
    <property type="entry name" value="AAA+_ATPase"/>
</dbReference>
<dbReference type="PANTHER" id="PTHR24223:SF399">
    <property type="entry name" value="ABC TRANSPORTER ATNG"/>
    <property type="match status" value="1"/>
</dbReference>
<feature type="transmembrane region" description="Helical" evidence="6">
    <location>
        <begin position="294"/>
        <end position="312"/>
    </location>
</feature>
<dbReference type="RefSeq" id="XP_016621071.1">
    <property type="nucleotide sequence ID" value="XM_016762124.1"/>
</dbReference>
<protein>
    <recommendedName>
        <fullName evidence="7">ABC transporter domain-containing protein</fullName>
    </recommendedName>
</protein>
<keyword evidence="5 6" id="KW-0472">Membrane</keyword>
<dbReference type="SUPFAM" id="SSF90123">
    <property type="entry name" value="ABC transporter transmembrane region"/>
    <property type="match status" value="1"/>
</dbReference>
<name>A0A0D2G713_CLAB1</name>
<evidence type="ECO:0000256" key="1">
    <source>
        <dbReference type="ARBA" id="ARBA00022692"/>
    </source>
</evidence>
<evidence type="ECO:0000256" key="4">
    <source>
        <dbReference type="ARBA" id="ARBA00022989"/>
    </source>
</evidence>
<evidence type="ECO:0000256" key="5">
    <source>
        <dbReference type="ARBA" id="ARBA00023136"/>
    </source>
</evidence>
<dbReference type="GO" id="GO:0005524">
    <property type="term" value="F:ATP binding"/>
    <property type="evidence" value="ECO:0007669"/>
    <property type="project" value="UniProtKB-KW"/>
</dbReference>
<dbReference type="GO" id="GO:0042626">
    <property type="term" value="F:ATPase-coupled transmembrane transporter activity"/>
    <property type="evidence" value="ECO:0007669"/>
    <property type="project" value="TreeGrafter"/>
</dbReference>
<evidence type="ECO:0000259" key="7">
    <source>
        <dbReference type="PROSITE" id="PS50893"/>
    </source>
</evidence>
<evidence type="ECO:0000256" key="2">
    <source>
        <dbReference type="ARBA" id="ARBA00022741"/>
    </source>
</evidence>
<evidence type="ECO:0000256" key="6">
    <source>
        <dbReference type="SAM" id="Phobius"/>
    </source>
</evidence>
<dbReference type="Gene3D" id="3.40.50.300">
    <property type="entry name" value="P-loop containing nucleotide triphosphate hydrolases"/>
    <property type="match status" value="2"/>
</dbReference>
<evidence type="ECO:0000313" key="9">
    <source>
        <dbReference type="Proteomes" id="UP000053789"/>
    </source>
</evidence>
<gene>
    <name evidence="8" type="ORF">Z519_04378</name>
</gene>
<dbReference type="Gene3D" id="1.20.1560.10">
    <property type="entry name" value="ABC transporter type 1, transmembrane domain"/>
    <property type="match status" value="3"/>
</dbReference>
<keyword evidence="3" id="KW-0067">ATP-binding</keyword>
<dbReference type="GO" id="GO:0016887">
    <property type="term" value="F:ATP hydrolysis activity"/>
    <property type="evidence" value="ECO:0007669"/>
    <property type="project" value="InterPro"/>
</dbReference>
<keyword evidence="2" id="KW-0547">Nucleotide-binding</keyword>
<dbReference type="Pfam" id="PF00005">
    <property type="entry name" value="ABC_tran"/>
    <property type="match status" value="2"/>
</dbReference>
<dbReference type="InterPro" id="IPR003439">
    <property type="entry name" value="ABC_transporter-like_ATP-bd"/>
</dbReference>
<dbReference type="VEuPathDB" id="FungiDB:Z519_04378"/>
<dbReference type="InterPro" id="IPR036640">
    <property type="entry name" value="ABC1_TM_sf"/>
</dbReference>
<reference evidence="8" key="1">
    <citation type="submission" date="2015-01" db="EMBL/GenBank/DDBJ databases">
        <title>The Genome Sequence of Cladophialophora bantiana CBS 173.52.</title>
        <authorList>
            <consortium name="The Broad Institute Genomics Platform"/>
            <person name="Cuomo C."/>
            <person name="de Hoog S."/>
            <person name="Gorbushina A."/>
            <person name="Stielow B."/>
            <person name="Teixiera M."/>
            <person name="Abouelleil A."/>
            <person name="Chapman S.B."/>
            <person name="Priest M."/>
            <person name="Young S.K."/>
            <person name="Wortman J."/>
            <person name="Nusbaum C."/>
            <person name="Birren B."/>
        </authorList>
    </citation>
    <scope>NUCLEOTIDE SEQUENCE [LARGE SCALE GENOMIC DNA]</scope>
    <source>
        <strain evidence="8">CBS 173.52</strain>
    </source>
</reference>
<dbReference type="GO" id="GO:0016020">
    <property type="term" value="C:membrane"/>
    <property type="evidence" value="ECO:0007669"/>
    <property type="project" value="InterPro"/>
</dbReference>
<proteinExistence type="predicted"/>
<dbReference type="EMBL" id="KN846985">
    <property type="protein sequence ID" value="KIW94402.1"/>
    <property type="molecule type" value="Genomic_DNA"/>
</dbReference>
<keyword evidence="4 6" id="KW-1133">Transmembrane helix</keyword>
<keyword evidence="9" id="KW-1185">Reference proteome</keyword>
<feature type="transmembrane region" description="Helical" evidence="6">
    <location>
        <begin position="659"/>
        <end position="678"/>
    </location>
</feature>
<dbReference type="InterPro" id="IPR027417">
    <property type="entry name" value="P-loop_NTPase"/>
</dbReference>
<dbReference type="PANTHER" id="PTHR24223">
    <property type="entry name" value="ATP-BINDING CASSETTE SUB-FAMILY C"/>
    <property type="match status" value="1"/>
</dbReference>
<feature type="transmembrane region" description="Helical" evidence="6">
    <location>
        <begin position="75"/>
        <end position="97"/>
    </location>
</feature>
<evidence type="ECO:0000256" key="3">
    <source>
        <dbReference type="ARBA" id="ARBA00022840"/>
    </source>
</evidence>
<dbReference type="SMART" id="SM00382">
    <property type="entry name" value="AAA"/>
    <property type="match status" value="1"/>
</dbReference>
<dbReference type="InterPro" id="IPR050173">
    <property type="entry name" value="ABC_transporter_C-like"/>
</dbReference>
<dbReference type="PROSITE" id="PS50893">
    <property type="entry name" value="ABC_TRANSPORTER_2"/>
    <property type="match status" value="1"/>
</dbReference>
<feature type="transmembrane region" description="Helical" evidence="6">
    <location>
        <begin position="237"/>
        <end position="259"/>
    </location>
</feature>